<feature type="compositionally biased region" description="Basic residues" evidence="1">
    <location>
        <begin position="150"/>
        <end position="160"/>
    </location>
</feature>
<feature type="region of interest" description="Disordered" evidence="1">
    <location>
        <begin position="1"/>
        <end position="23"/>
    </location>
</feature>
<evidence type="ECO:0000259" key="2">
    <source>
        <dbReference type="Pfam" id="PF13340"/>
    </source>
</evidence>
<reference evidence="3 4" key="1">
    <citation type="submission" date="2024-12" db="EMBL/GenBank/DDBJ databases">
        <title>The coexistence of Mycolicibacterium septicum and Mycolicibacterium nivoides in clinical samples.</title>
        <authorList>
            <person name="Wang C."/>
            <person name="Feng Y."/>
            <person name="Zong Z."/>
        </authorList>
    </citation>
    <scope>NUCLEOTIDE SEQUENCE [LARGE SCALE GENOMIC DNA]</scope>
    <source>
        <strain evidence="3 4">120309</strain>
    </source>
</reference>
<feature type="region of interest" description="Disordered" evidence="1">
    <location>
        <begin position="129"/>
        <end position="182"/>
    </location>
</feature>
<dbReference type="Pfam" id="PF13340">
    <property type="entry name" value="DUF4096"/>
    <property type="match status" value="1"/>
</dbReference>
<organism evidence="3 4">
    <name type="scientific">Mycolicibacterium nivoides</name>
    <dbReference type="NCBI Taxonomy" id="2487344"/>
    <lineage>
        <taxon>Bacteria</taxon>
        <taxon>Bacillati</taxon>
        <taxon>Actinomycetota</taxon>
        <taxon>Actinomycetes</taxon>
        <taxon>Mycobacteriales</taxon>
        <taxon>Mycobacteriaceae</taxon>
        <taxon>Mycolicibacterium</taxon>
    </lineage>
</organism>
<proteinExistence type="predicted"/>
<feature type="domain" description="Insertion element IS402-like" evidence="2">
    <location>
        <begin position="75"/>
        <end position="119"/>
    </location>
</feature>
<evidence type="ECO:0000256" key="1">
    <source>
        <dbReference type="SAM" id="MobiDB-lite"/>
    </source>
</evidence>
<sequence>MSCAAPSPLSVPRTTDNTLASDDVSDLSIDRHVPQDPVGAGTAAICLTPRGLVSPASSCRNIHAVGRPAHRSGGPECLDAIVYVLRTGCAWRHLPHDFTVSWSSAHKHFLRWCGNGVWAANPYRGPRRGFAPHPGGANRPPQPSLIPCRSKPRRWPRRKQPSQWKVVYGPIPGHGSSSNHDAGWSNALAAGSITAAASTATTK</sequence>
<comment type="caution">
    <text evidence="3">The sequence shown here is derived from an EMBL/GenBank/DDBJ whole genome shotgun (WGS) entry which is preliminary data.</text>
</comment>
<gene>
    <name evidence="3" type="ORF">ACK4CT_20935</name>
</gene>
<name>A0ABW9LCG1_9MYCO</name>
<protein>
    <submittedName>
        <fullName evidence="3">Transposase</fullName>
    </submittedName>
</protein>
<dbReference type="RefSeq" id="WP_409544168.1">
    <property type="nucleotide sequence ID" value="NZ_JBKBDD010000007.1"/>
</dbReference>
<dbReference type="InterPro" id="IPR025161">
    <property type="entry name" value="IS402-like_dom"/>
</dbReference>
<keyword evidence="4" id="KW-1185">Reference proteome</keyword>
<dbReference type="Proteomes" id="UP001635816">
    <property type="component" value="Unassembled WGS sequence"/>
</dbReference>
<evidence type="ECO:0000313" key="3">
    <source>
        <dbReference type="EMBL" id="MFN6545661.1"/>
    </source>
</evidence>
<accession>A0ABW9LCG1</accession>
<evidence type="ECO:0000313" key="4">
    <source>
        <dbReference type="Proteomes" id="UP001635816"/>
    </source>
</evidence>
<dbReference type="EMBL" id="JBKBDD010000007">
    <property type="protein sequence ID" value="MFN6545661.1"/>
    <property type="molecule type" value="Genomic_DNA"/>
</dbReference>